<dbReference type="Proteomes" id="UP000017170">
    <property type="component" value="Unassembled WGS sequence"/>
</dbReference>
<organism evidence="2 3">
    <name type="scientific">Alkalihalophilus marmarensis DSM 21297</name>
    <dbReference type="NCBI Taxonomy" id="1188261"/>
    <lineage>
        <taxon>Bacteria</taxon>
        <taxon>Bacillati</taxon>
        <taxon>Bacillota</taxon>
        <taxon>Bacilli</taxon>
        <taxon>Bacillales</taxon>
        <taxon>Bacillaceae</taxon>
        <taxon>Alkalihalophilus</taxon>
    </lineage>
</organism>
<evidence type="ECO:0000256" key="1">
    <source>
        <dbReference type="SAM" id="Phobius"/>
    </source>
</evidence>
<sequence length="160" mass="16975">MGYFRVQPSSHCGCGPVAGTGFTKPEKKKKEAAQCEGCFCKFARKAKMASFSSVTIDGTEYTTDITLENIIAHLLGTRVLVGSIQLVGCPKKNNCCVTFQFTPLLGTTIPAAILGLLGALLALLGLTIEELFPGGAPFTRIVDCEKVSSFAPVANGMMMF</sequence>
<keyword evidence="3" id="KW-1185">Reference proteome</keyword>
<dbReference type="EMBL" id="ATAE01000020">
    <property type="protein sequence ID" value="ERN53734.1"/>
    <property type="molecule type" value="Genomic_DNA"/>
</dbReference>
<keyword evidence="1" id="KW-0812">Transmembrane</keyword>
<accession>U6SPS5</accession>
<comment type="caution">
    <text evidence="2">The sequence shown here is derived from an EMBL/GenBank/DDBJ whole genome shotgun (WGS) entry which is preliminary data.</text>
</comment>
<name>U6SPS5_9BACI</name>
<dbReference type="AlphaFoldDB" id="U6SPS5"/>
<proteinExistence type="predicted"/>
<reference evidence="2 3" key="1">
    <citation type="journal article" date="2013" name="Genome Announc.">
        <title>Genome Sequence of the Extreme Obligate Alkaliphile Bacillus marmarensis Strain DSM 21297.</title>
        <authorList>
            <person name="Wernick D.G."/>
            <person name="Choi K.Y."/>
            <person name="Tat C.A."/>
            <person name="Lafontaine Rivera J.G."/>
            <person name="Liao J.C."/>
        </authorList>
    </citation>
    <scope>NUCLEOTIDE SEQUENCE [LARGE SCALE GENOMIC DNA]</scope>
    <source>
        <strain evidence="2 3">DSM 21297</strain>
    </source>
</reference>
<gene>
    <name evidence="2" type="ORF">A33I_11035</name>
</gene>
<evidence type="ECO:0000313" key="2">
    <source>
        <dbReference type="EMBL" id="ERN53734.1"/>
    </source>
</evidence>
<dbReference type="RefSeq" id="WP_022627896.1">
    <property type="nucleotide sequence ID" value="NZ_ATAE01000020.1"/>
</dbReference>
<keyword evidence="1" id="KW-1133">Transmembrane helix</keyword>
<protein>
    <submittedName>
        <fullName evidence="2">Uncharacterized protein</fullName>
    </submittedName>
</protein>
<keyword evidence="1" id="KW-0472">Membrane</keyword>
<feature type="transmembrane region" description="Helical" evidence="1">
    <location>
        <begin position="104"/>
        <end position="126"/>
    </location>
</feature>
<dbReference type="PATRIC" id="fig|1188261.3.peg.1576"/>
<evidence type="ECO:0000313" key="3">
    <source>
        <dbReference type="Proteomes" id="UP000017170"/>
    </source>
</evidence>